<dbReference type="STRING" id="1231657.A0A1Y1ZZ75"/>
<evidence type="ECO:0000313" key="5">
    <source>
        <dbReference type="EMBL" id="ORY15490.1"/>
    </source>
</evidence>
<keyword evidence="2" id="KW-0067">ATP-binding</keyword>
<evidence type="ECO:0000313" key="6">
    <source>
        <dbReference type="Proteomes" id="UP000193144"/>
    </source>
</evidence>
<gene>
    <name evidence="5" type="ORF">BCR34DRAFT_598463</name>
</gene>
<dbReference type="OrthoDB" id="413460at2759"/>
<evidence type="ECO:0000256" key="2">
    <source>
        <dbReference type="ARBA" id="ARBA00022840"/>
    </source>
</evidence>
<keyword evidence="1" id="KW-0547">Nucleotide-binding</keyword>
<dbReference type="EMBL" id="MCFA01000025">
    <property type="protein sequence ID" value="ORY15490.1"/>
    <property type="molecule type" value="Genomic_DNA"/>
</dbReference>
<organism evidence="5 6">
    <name type="scientific">Clohesyomyces aquaticus</name>
    <dbReference type="NCBI Taxonomy" id="1231657"/>
    <lineage>
        <taxon>Eukaryota</taxon>
        <taxon>Fungi</taxon>
        <taxon>Dikarya</taxon>
        <taxon>Ascomycota</taxon>
        <taxon>Pezizomycotina</taxon>
        <taxon>Dothideomycetes</taxon>
        <taxon>Pleosporomycetidae</taxon>
        <taxon>Pleosporales</taxon>
        <taxon>Lindgomycetaceae</taxon>
        <taxon>Clohesyomyces</taxon>
    </lineage>
</organism>
<sequence length="238" mass="27214">MVPEREVTGVTVLQLNSDIARLKRDVVDAKNFLVESNRKRSEKENKFWKSLEIAKQEKESLRGRLGGAEKAVELEKEEHKMKKAASELRHKATESSLEDLYEEDRIAKFNELTAVSERNSSYRAMLDKEPNNLLKQDRVKATQQRGVERFCQWYHDPNYKRGILADDMGLGKMATAISLPSKRPILTGGHVSYVVPASLIEDWMAEFQKWDPSGAFKVLHVHLHARGGIRDTKTIIGR</sequence>
<reference evidence="5 6" key="1">
    <citation type="submission" date="2016-07" db="EMBL/GenBank/DDBJ databases">
        <title>Pervasive Adenine N6-methylation of Active Genes in Fungi.</title>
        <authorList>
            <consortium name="DOE Joint Genome Institute"/>
            <person name="Mondo S.J."/>
            <person name="Dannebaum R.O."/>
            <person name="Kuo R.C."/>
            <person name="Labutti K."/>
            <person name="Haridas S."/>
            <person name="Kuo A."/>
            <person name="Salamov A."/>
            <person name="Ahrendt S.R."/>
            <person name="Lipzen A."/>
            <person name="Sullivan W."/>
            <person name="Andreopoulos W.B."/>
            <person name="Clum A."/>
            <person name="Lindquist E."/>
            <person name="Daum C."/>
            <person name="Ramamoorthy G.K."/>
            <person name="Gryganskyi A."/>
            <person name="Culley D."/>
            <person name="Magnuson J.K."/>
            <person name="James T.Y."/>
            <person name="O'Malley M.A."/>
            <person name="Stajich J.E."/>
            <person name="Spatafora J.W."/>
            <person name="Visel A."/>
            <person name="Grigoriev I.V."/>
        </authorList>
    </citation>
    <scope>NUCLEOTIDE SEQUENCE [LARGE SCALE GENOMIC DNA]</scope>
    <source>
        <strain evidence="5 6">CBS 115471</strain>
    </source>
</reference>
<dbReference type="Gene3D" id="3.40.50.10810">
    <property type="entry name" value="Tandem AAA-ATPase domain"/>
    <property type="match status" value="1"/>
</dbReference>
<dbReference type="Proteomes" id="UP000193144">
    <property type="component" value="Unassembled WGS sequence"/>
</dbReference>
<evidence type="ECO:0000256" key="3">
    <source>
        <dbReference type="SAM" id="Coils"/>
    </source>
</evidence>
<dbReference type="AlphaFoldDB" id="A0A1Y1ZZ75"/>
<protein>
    <recommendedName>
        <fullName evidence="4">SNF2 N-terminal domain-containing protein</fullName>
    </recommendedName>
</protein>
<dbReference type="PANTHER" id="PTHR10799">
    <property type="entry name" value="SNF2/RAD54 HELICASE FAMILY"/>
    <property type="match status" value="1"/>
</dbReference>
<accession>A0A1Y1ZZ75</accession>
<dbReference type="Pfam" id="PF00176">
    <property type="entry name" value="SNF2-rel_dom"/>
    <property type="match status" value="1"/>
</dbReference>
<dbReference type="SUPFAM" id="SSF52540">
    <property type="entry name" value="P-loop containing nucleoside triphosphate hydrolases"/>
    <property type="match status" value="1"/>
</dbReference>
<feature type="coiled-coil region" evidence="3">
    <location>
        <begin position="51"/>
        <end position="94"/>
    </location>
</feature>
<name>A0A1Y1ZZ75_9PLEO</name>
<keyword evidence="6" id="KW-1185">Reference proteome</keyword>
<keyword evidence="3" id="KW-0175">Coiled coil</keyword>
<comment type="caution">
    <text evidence="5">The sequence shown here is derived from an EMBL/GenBank/DDBJ whole genome shotgun (WGS) entry which is preliminary data.</text>
</comment>
<dbReference type="GO" id="GO:0005524">
    <property type="term" value="F:ATP binding"/>
    <property type="evidence" value="ECO:0007669"/>
    <property type="project" value="InterPro"/>
</dbReference>
<dbReference type="InterPro" id="IPR000330">
    <property type="entry name" value="SNF2_N"/>
</dbReference>
<dbReference type="InterPro" id="IPR027417">
    <property type="entry name" value="P-loop_NTPase"/>
</dbReference>
<evidence type="ECO:0000259" key="4">
    <source>
        <dbReference type="Pfam" id="PF00176"/>
    </source>
</evidence>
<evidence type="ECO:0000256" key="1">
    <source>
        <dbReference type="ARBA" id="ARBA00022741"/>
    </source>
</evidence>
<dbReference type="InterPro" id="IPR038718">
    <property type="entry name" value="SNF2-like_sf"/>
</dbReference>
<feature type="domain" description="SNF2 N-terminal" evidence="4">
    <location>
        <begin position="143"/>
        <end position="227"/>
    </location>
</feature>
<proteinExistence type="predicted"/>